<proteinExistence type="predicted"/>
<dbReference type="VEuPathDB" id="FungiDB:I303_04836"/>
<gene>
    <name evidence="1" type="ORF">I303_04836</name>
    <name evidence="2" type="ORF">I303_104186</name>
</gene>
<evidence type="ECO:0000313" key="1">
    <source>
        <dbReference type="EMBL" id="OBR85500.1"/>
    </source>
</evidence>
<keyword evidence="3" id="KW-1185">Reference proteome</keyword>
<reference evidence="2" key="2">
    <citation type="submission" date="2013-07" db="EMBL/GenBank/DDBJ databases">
        <authorList>
            <consortium name="The Broad Institute Genome Sequencing Platform"/>
            <person name="Cuomo C."/>
            <person name="Litvintseva A."/>
            <person name="Chen Y."/>
            <person name="Heitman J."/>
            <person name="Sun S."/>
            <person name="Springer D."/>
            <person name="Dromer F."/>
            <person name="Young S.K."/>
            <person name="Zeng Q."/>
            <person name="Gargeya S."/>
            <person name="Fitzgerald M."/>
            <person name="Abouelleil A."/>
            <person name="Alvarado L."/>
            <person name="Berlin A.M."/>
            <person name="Chapman S.B."/>
            <person name="Dewar J."/>
            <person name="Goldberg J."/>
            <person name="Griggs A."/>
            <person name="Gujja S."/>
            <person name="Hansen M."/>
            <person name="Howarth C."/>
            <person name="Imamovic A."/>
            <person name="Larimer J."/>
            <person name="McCowan C."/>
            <person name="Murphy C."/>
            <person name="Pearson M."/>
            <person name="Priest M."/>
            <person name="Roberts A."/>
            <person name="Saif S."/>
            <person name="Shea T."/>
            <person name="Sykes S."/>
            <person name="Wortman J."/>
            <person name="Nusbaum C."/>
            <person name="Birren B."/>
        </authorList>
    </citation>
    <scope>NUCLEOTIDE SEQUENCE</scope>
    <source>
        <strain evidence="2">CBS 10117</strain>
    </source>
</reference>
<reference evidence="2" key="3">
    <citation type="submission" date="2024-02" db="EMBL/GenBank/DDBJ databases">
        <title>Comparative genomics of Cryptococcus and Kwoniella reveals pathogenesis evolution and contrasting modes of karyotype evolution via chromosome fusion or intercentromeric recombination.</title>
        <authorList>
            <person name="Coelho M.A."/>
            <person name="David-Palma M."/>
            <person name="Shea T."/>
            <person name="Bowers K."/>
            <person name="McGinley-Smith S."/>
            <person name="Mohammad A.W."/>
            <person name="Gnirke A."/>
            <person name="Yurkov A.M."/>
            <person name="Nowrousian M."/>
            <person name="Sun S."/>
            <person name="Cuomo C.A."/>
            <person name="Heitman J."/>
        </authorList>
    </citation>
    <scope>NUCLEOTIDE SEQUENCE</scope>
    <source>
        <strain evidence="2">CBS 10117</strain>
    </source>
</reference>
<sequence>MSPKNELLEDILSVAKTDLDAANTLLELFDGRTKVFENTVQLSLARAKAYEPSVYESCDSLHIFQSTISSFEDTKLAEELIDRFSGIVDRYSDAKYTFFKLQQLRDILRHANERTECTYRNFRRRLDMPIPSTAISEHKEEDEVDFEKLHEEITKLWPTQRYLDTHFSQCNEWLERVAAPEQEVNREYHTWRSSNAKKVNEMAKAVGLIGPHASRPSTTAA</sequence>
<dbReference type="RefSeq" id="XP_018263342.1">
    <property type="nucleotide sequence ID" value="XM_018408131.1"/>
</dbReference>
<evidence type="ECO:0000313" key="2">
    <source>
        <dbReference type="EMBL" id="WWC61602.1"/>
    </source>
</evidence>
<dbReference type="Proteomes" id="UP000078595">
    <property type="component" value="Chromosome 5"/>
</dbReference>
<dbReference type="EMBL" id="CP144534">
    <property type="protein sequence ID" value="WWC61602.1"/>
    <property type="molecule type" value="Genomic_DNA"/>
</dbReference>
<organism evidence="1">
    <name type="scientific">Kwoniella dejecticola CBS 10117</name>
    <dbReference type="NCBI Taxonomy" id="1296121"/>
    <lineage>
        <taxon>Eukaryota</taxon>
        <taxon>Fungi</taxon>
        <taxon>Dikarya</taxon>
        <taxon>Basidiomycota</taxon>
        <taxon>Agaricomycotina</taxon>
        <taxon>Tremellomycetes</taxon>
        <taxon>Tremellales</taxon>
        <taxon>Cryptococcaceae</taxon>
        <taxon>Kwoniella</taxon>
    </lineage>
</organism>
<protein>
    <submittedName>
        <fullName evidence="1">Uncharacterized protein</fullName>
    </submittedName>
</protein>
<reference evidence="1" key="1">
    <citation type="submission" date="2013-07" db="EMBL/GenBank/DDBJ databases">
        <title>The Genome Sequence of Cryptococcus dejecticola CBS10117.</title>
        <authorList>
            <consortium name="The Broad Institute Genome Sequencing Platform"/>
            <person name="Cuomo C."/>
            <person name="Litvintseva A."/>
            <person name="Chen Y."/>
            <person name="Heitman J."/>
            <person name="Sun S."/>
            <person name="Springer D."/>
            <person name="Dromer F."/>
            <person name="Young S.K."/>
            <person name="Zeng Q."/>
            <person name="Gargeya S."/>
            <person name="Fitzgerald M."/>
            <person name="Abouelleil A."/>
            <person name="Alvarado L."/>
            <person name="Berlin A.M."/>
            <person name="Chapman S.B."/>
            <person name="Dewar J."/>
            <person name="Goldberg J."/>
            <person name="Griggs A."/>
            <person name="Gujja S."/>
            <person name="Hansen M."/>
            <person name="Howarth C."/>
            <person name="Imamovic A."/>
            <person name="Larimer J."/>
            <person name="McCowan C."/>
            <person name="Murphy C."/>
            <person name="Pearson M."/>
            <person name="Priest M."/>
            <person name="Roberts A."/>
            <person name="Saif S."/>
            <person name="Shea T."/>
            <person name="Sykes S."/>
            <person name="Wortman J."/>
            <person name="Nusbaum C."/>
            <person name="Birren B."/>
        </authorList>
    </citation>
    <scope>NUCLEOTIDE SEQUENCE [LARGE SCALE GENOMIC DNA]</scope>
    <source>
        <strain evidence="1">CBS 10117</strain>
    </source>
</reference>
<name>A0A1A6A618_9TREE</name>
<dbReference type="KEGG" id="kdj:28968535"/>
<accession>A0A1A6A618</accession>
<dbReference type="AlphaFoldDB" id="A0A1A6A618"/>
<dbReference type="EMBL" id="KI894031">
    <property type="protein sequence ID" value="OBR85500.1"/>
    <property type="molecule type" value="Genomic_DNA"/>
</dbReference>
<dbReference type="GeneID" id="28968535"/>
<evidence type="ECO:0000313" key="3">
    <source>
        <dbReference type="Proteomes" id="UP000078595"/>
    </source>
</evidence>